<proteinExistence type="predicted"/>
<comment type="caution">
    <text evidence="1">The sequence shown here is derived from an EMBL/GenBank/DDBJ whole genome shotgun (WGS) entry which is preliminary data.</text>
</comment>
<gene>
    <name evidence="1" type="ORF">BpHYR1_021298</name>
</gene>
<evidence type="ECO:0000313" key="2">
    <source>
        <dbReference type="Proteomes" id="UP000276133"/>
    </source>
</evidence>
<dbReference type="EMBL" id="REGN01001548">
    <property type="protein sequence ID" value="RNA33946.1"/>
    <property type="molecule type" value="Genomic_DNA"/>
</dbReference>
<sequence>MNILAGPRSSAAWNCSTIDFWSNNSESRLVAESLFRYLALSLDVIFARVVMRWSCGSRK</sequence>
<keyword evidence="2" id="KW-1185">Reference proteome</keyword>
<protein>
    <submittedName>
        <fullName evidence="1">Uncharacterized protein</fullName>
    </submittedName>
</protein>
<evidence type="ECO:0000313" key="1">
    <source>
        <dbReference type="EMBL" id="RNA33946.1"/>
    </source>
</evidence>
<organism evidence="1 2">
    <name type="scientific">Brachionus plicatilis</name>
    <name type="common">Marine rotifer</name>
    <name type="synonym">Brachionus muelleri</name>
    <dbReference type="NCBI Taxonomy" id="10195"/>
    <lineage>
        <taxon>Eukaryota</taxon>
        <taxon>Metazoa</taxon>
        <taxon>Spiralia</taxon>
        <taxon>Gnathifera</taxon>
        <taxon>Rotifera</taxon>
        <taxon>Eurotatoria</taxon>
        <taxon>Monogononta</taxon>
        <taxon>Pseudotrocha</taxon>
        <taxon>Ploima</taxon>
        <taxon>Brachionidae</taxon>
        <taxon>Brachionus</taxon>
    </lineage>
</organism>
<reference evidence="1 2" key="1">
    <citation type="journal article" date="2018" name="Sci. Rep.">
        <title>Genomic signatures of local adaptation to the degree of environmental predictability in rotifers.</title>
        <authorList>
            <person name="Franch-Gras L."/>
            <person name="Hahn C."/>
            <person name="Garcia-Roger E.M."/>
            <person name="Carmona M.J."/>
            <person name="Serra M."/>
            <person name="Gomez A."/>
        </authorList>
    </citation>
    <scope>NUCLEOTIDE SEQUENCE [LARGE SCALE GENOMIC DNA]</scope>
    <source>
        <strain evidence="1">HYR1</strain>
    </source>
</reference>
<name>A0A3M7SDT5_BRAPC</name>
<dbReference type="Proteomes" id="UP000276133">
    <property type="component" value="Unassembled WGS sequence"/>
</dbReference>
<accession>A0A3M7SDT5</accession>
<dbReference type="AlphaFoldDB" id="A0A3M7SDT5"/>